<dbReference type="InterPro" id="IPR043128">
    <property type="entry name" value="Rev_trsase/Diguanyl_cyclase"/>
</dbReference>
<sequence>MDKTRILIVEDEMISGAFIQNTLEMLGYEVTFVAISAFEAIREAERNRPDLILMDIKIKGAEDGIETAHEIRMRFDIPIIYLTAHSDEATVERAKVTEPFGYVIKPVDSKELKTSIEIALYKHKMEAKLKSLAHYDFLTGLPNRTLFFDRLDQALKQAKRHNKDVALLMIDLDGFKCINDRMGHDTGDMVLTEIAKRLKHQIRGTDTVARFGGDEFIVILTNLANAEDAETLALKIIVAIGRPFQFKTPYCAIGASIGISFFPKDGSDVETLLKKADAAMYRAKENGKNNYQLFHDANNKTNIDIKTVLSHSLQFILKNKSGWGHNEWLEFLIALKEKGVFISKTVEPYVGVIVETLKKFCQLTPPSAGSIEKVLSHVCDKAADFIVSNNGIWTIQDWETFLNDINSTGIMLDKEAALLVLDIIEAAKSLHILCP</sequence>
<dbReference type="Pfam" id="PF00990">
    <property type="entry name" value="GGDEF"/>
    <property type="match status" value="1"/>
</dbReference>
<dbReference type="InterPro" id="IPR000160">
    <property type="entry name" value="GGDEF_dom"/>
</dbReference>
<dbReference type="InterPro" id="IPR001789">
    <property type="entry name" value="Sig_transdc_resp-reg_receiver"/>
</dbReference>
<reference evidence="4 5" key="1">
    <citation type="submission" date="2015-11" db="EMBL/GenBank/DDBJ databases">
        <authorList>
            <person name="Lin W."/>
        </authorList>
    </citation>
    <scope>NUCLEOTIDE SEQUENCE [LARGE SCALE GENOMIC DNA]</scope>
    <source>
        <strain evidence="4 5">HCH-1</strain>
    </source>
</reference>
<keyword evidence="4" id="KW-0548">Nucleotidyltransferase</keyword>
<dbReference type="InterPro" id="IPR029787">
    <property type="entry name" value="Nucleotide_cyclase"/>
</dbReference>
<evidence type="ECO:0000313" key="5">
    <source>
        <dbReference type="Proteomes" id="UP000060487"/>
    </source>
</evidence>
<protein>
    <submittedName>
        <fullName evidence="4">Diguanylate cyclase</fullName>
        <ecNumber evidence="4">2.7.7.65</ecNumber>
    </submittedName>
</protein>
<dbReference type="Gene3D" id="3.30.70.270">
    <property type="match status" value="1"/>
</dbReference>
<evidence type="ECO:0000259" key="2">
    <source>
        <dbReference type="PROSITE" id="PS50110"/>
    </source>
</evidence>
<dbReference type="PANTHER" id="PTHR46663">
    <property type="entry name" value="DIGUANYLATE CYCLASE DGCT-RELATED"/>
    <property type="match status" value="1"/>
</dbReference>
<accession>A0ABR5SBW7</accession>
<evidence type="ECO:0000259" key="3">
    <source>
        <dbReference type="PROSITE" id="PS50887"/>
    </source>
</evidence>
<dbReference type="EC" id="2.7.7.65" evidence="4"/>
<keyword evidence="4" id="KW-0808">Transferase</keyword>
<dbReference type="NCBIfam" id="TIGR00254">
    <property type="entry name" value="GGDEF"/>
    <property type="match status" value="1"/>
</dbReference>
<dbReference type="InterPro" id="IPR011006">
    <property type="entry name" value="CheY-like_superfamily"/>
</dbReference>
<keyword evidence="1" id="KW-0597">Phosphoprotein</keyword>
<dbReference type="SUPFAM" id="SSF55073">
    <property type="entry name" value="Nucleotide cyclase"/>
    <property type="match status" value="1"/>
</dbReference>
<dbReference type="Pfam" id="PF00072">
    <property type="entry name" value="Response_reg"/>
    <property type="match status" value="1"/>
</dbReference>
<feature type="domain" description="GGDEF" evidence="3">
    <location>
        <begin position="163"/>
        <end position="296"/>
    </location>
</feature>
<dbReference type="Gene3D" id="3.40.50.2300">
    <property type="match status" value="1"/>
</dbReference>
<dbReference type="SUPFAM" id="SSF52172">
    <property type="entry name" value="CheY-like"/>
    <property type="match status" value="1"/>
</dbReference>
<dbReference type="GO" id="GO:0052621">
    <property type="term" value="F:diguanylate cyclase activity"/>
    <property type="evidence" value="ECO:0007669"/>
    <property type="project" value="UniProtKB-EC"/>
</dbReference>
<organism evidence="4 5">
    <name type="scientific">Candidatus Magnetominusculus xianensis</name>
    <dbReference type="NCBI Taxonomy" id="1748249"/>
    <lineage>
        <taxon>Bacteria</taxon>
        <taxon>Pseudomonadati</taxon>
        <taxon>Nitrospirota</taxon>
        <taxon>Nitrospiria</taxon>
        <taxon>Nitrospirales</taxon>
        <taxon>Nitrospiraceae</taxon>
        <taxon>Candidatus Magnetominusculus</taxon>
    </lineage>
</organism>
<name>A0ABR5SBW7_9BACT</name>
<evidence type="ECO:0000256" key="1">
    <source>
        <dbReference type="PROSITE-ProRule" id="PRU00169"/>
    </source>
</evidence>
<evidence type="ECO:0000313" key="4">
    <source>
        <dbReference type="EMBL" id="KWT78336.1"/>
    </source>
</evidence>
<dbReference type="InterPro" id="IPR052163">
    <property type="entry name" value="DGC-Regulatory_Protein"/>
</dbReference>
<proteinExistence type="predicted"/>
<dbReference type="RefSeq" id="WP_085053459.1">
    <property type="nucleotide sequence ID" value="NZ_LNQR01000116.1"/>
</dbReference>
<dbReference type="PROSITE" id="PS50110">
    <property type="entry name" value="RESPONSE_REGULATORY"/>
    <property type="match status" value="1"/>
</dbReference>
<dbReference type="PROSITE" id="PS50887">
    <property type="entry name" value="GGDEF"/>
    <property type="match status" value="1"/>
</dbReference>
<feature type="modified residue" description="4-aspartylphosphate" evidence="1">
    <location>
        <position position="55"/>
    </location>
</feature>
<dbReference type="CDD" id="cd01949">
    <property type="entry name" value="GGDEF"/>
    <property type="match status" value="1"/>
</dbReference>
<gene>
    <name evidence="4" type="ORF">ASN18_2841</name>
</gene>
<comment type="caution">
    <text evidence="4">The sequence shown here is derived from an EMBL/GenBank/DDBJ whole genome shotgun (WGS) entry which is preliminary data.</text>
</comment>
<dbReference type="EMBL" id="LNQR01000116">
    <property type="protein sequence ID" value="KWT78336.1"/>
    <property type="molecule type" value="Genomic_DNA"/>
</dbReference>
<dbReference type="SMART" id="SM00448">
    <property type="entry name" value="REC"/>
    <property type="match status" value="1"/>
</dbReference>
<keyword evidence="5" id="KW-1185">Reference proteome</keyword>
<dbReference type="CDD" id="cd17534">
    <property type="entry name" value="REC_DC-like"/>
    <property type="match status" value="1"/>
</dbReference>
<dbReference type="Proteomes" id="UP000060487">
    <property type="component" value="Unassembled WGS sequence"/>
</dbReference>
<dbReference type="PANTHER" id="PTHR46663:SF3">
    <property type="entry name" value="SLL0267 PROTEIN"/>
    <property type="match status" value="1"/>
</dbReference>
<feature type="domain" description="Response regulatory" evidence="2">
    <location>
        <begin position="5"/>
        <end position="120"/>
    </location>
</feature>
<dbReference type="SMART" id="SM00267">
    <property type="entry name" value="GGDEF"/>
    <property type="match status" value="1"/>
</dbReference>